<dbReference type="GO" id="GO:0006506">
    <property type="term" value="P:GPI anchor biosynthetic process"/>
    <property type="evidence" value="ECO:0007669"/>
    <property type="project" value="UniProtKB-KW"/>
</dbReference>
<dbReference type="Pfam" id="PF03901">
    <property type="entry name" value="Glyco_transf_22"/>
    <property type="match status" value="1"/>
</dbReference>
<dbReference type="STRING" id="1173061.A0A0J9XK77"/>
<dbReference type="EC" id="2.4.1.-" evidence="11"/>
<evidence type="ECO:0000256" key="1">
    <source>
        <dbReference type="ARBA" id="ARBA00004477"/>
    </source>
</evidence>
<evidence type="ECO:0000256" key="10">
    <source>
        <dbReference type="ARBA" id="ARBA00038466"/>
    </source>
</evidence>
<gene>
    <name evidence="12" type="ORF">BN980_GECA32s01451g</name>
</gene>
<dbReference type="EMBL" id="CCBN010000028">
    <property type="protein sequence ID" value="CDO58028.1"/>
    <property type="molecule type" value="Genomic_DNA"/>
</dbReference>
<comment type="pathway">
    <text evidence="2">Glycolipid biosynthesis; glycosylphosphatidylinositol-anchor biosynthesis.</text>
</comment>
<dbReference type="GO" id="GO:0000026">
    <property type="term" value="F:alpha-1,2-mannosyltransferase activity"/>
    <property type="evidence" value="ECO:0007669"/>
    <property type="project" value="TreeGrafter"/>
</dbReference>
<proteinExistence type="inferred from homology"/>
<dbReference type="Proteomes" id="UP000242525">
    <property type="component" value="Unassembled WGS sequence"/>
</dbReference>
<protein>
    <recommendedName>
        <fullName evidence="11">Mannosyltransferase</fullName>
        <ecNumber evidence="11">2.4.1.-</ecNumber>
    </recommendedName>
</protein>
<evidence type="ECO:0000256" key="9">
    <source>
        <dbReference type="ARBA" id="ARBA00023136"/>
    </source>
</evidence>
<evidence type="ECO:0000256" key="5">
    <source>
        <dbReference type="ARBA" id="ARBA00022679"/>
    </source>
</evidence>
<dbReference type="PANTHER" id="PTHR22760">
    <property type="entry name" value="GLYCOSYLTRANSFERASE"/>
    <property type="match status" value="1"/>
</dbReference>
<evidence type="ECO:0000313" key="13">
    <source>
        <dbReference type="Proteomes" id="UP000242525"/>
    </source>
</evidence>
<organism evidence="12 13">
    <name type="scientific">Geotrichum candidum</name>
    <name type="common">Oospora lactis</name>
    <name type="synonym">Dipodascus geotrichum</name>
    <dbReference type="NCBI Taxonomy" id="1173061"/>
    <lineage>
        <taxon>Eukaryota</taxon>
        <taxon>Fungi</taxon>
        <taxon>Dikarya</taxon>
        <taxon>Ascomycota</taxon>
        <taxon>Saccharomycotina</taxon>
        <taxon>Dipodascomycetes</taxon>
        <taxon>Dipodascales</taxon>
        <taxon>Dipodascaceae</taxon>
        <taxon>Geotrichum</taxon>
    </lineage>
</organism>
<feature type="transmembrane region" description="Helical" evidence="11">
    <location>
        <begin position="106"/>
        <end position="126"/>
    </location>
</feature>
<feature type="transmembrane region" description="Helical" evidence="11">
    <location>
        <begin position="191"/>
        <end position="214"/>
    </location>
</feature>
<evidence type="ECO:0000256" key="11">
    <source>
        <dbReference type="RuleBase" id="RU363075"/>
    </source>
</evidence>
<feature type="transmembrane region" description="Helical" evidence="11">
    <location>
        <begin position="160"/>
        <end position="179"/>
    </location>
</feature>
<feature type="transmembrane region" description="Helical" evidence="11">
    <location>
        <begin position="20"/>
        <end position="38"/>
    </location>
</feature>
<comment type="subcellular location">
    <subcellularLocation>
        <location evidence="1 11">Endoplasmic reticulum membrane</location>
        <topology evidence="1 11">Multi-pass membrane protein</topology>
    </subcellularLocation>
</comment>
<reference evidence="12" key="1">
    <citation type="submission" date="2014-03" db="EMBL/GenBank/DDBJ databases">
        <authorList>
            <person name="Casaregola S."/>
        </authorList>
    </citation>
    <scope>NUCLEOTIDE SEQUENCE [LARGE SCALE GENOMIC DNA]</scope>
    <source>
        <strain evidence="12">CLIB 918</strain>
    </source>
</reference>
<evidence type="ECO:0000313" key="12">
    <source>
        <dbReference type="EMBL" id="CDO58028.1"/>
    </source>
</evidence>
<dbReference type="OrthoDB" id="10066429at2759"/>
<dbReference type="InterPro" id="IPR005599">
    <property type="entry name" value="GPI_mannosylTrfase"/>
</dbReference>
<keyword evidence="8 11" id="KW-1133">Transmembrane helix</keyword>
<feature type="transmembrane region" description="Helical" evidence="11">
    <location>
        <begin position="378"/>
        <end position="401"/>
    </location>
</feature>
<keyword evidence="6 11" id="KW-0812">Transmembrane</keyword>
<evidence type="ECO:0000256" key="3">
    <source>
        <dbReference type="ARBA" id="ARBA00022502"/>
    </source>
</evidence>
<evidence type="ECO:0000256" key="6">
    <source>
        <dbReference type="ARBA" id="ARBA00022692"/>
    </source>
</evidence>
<name>A0A0J9XK77_GEOCN</name>
<comment type="similarity">
    <text evidence="10">Belongs to the glycosyltransferase 22 family. PIGZ subfamily.</text>
</comment>
<evidence type="ECO:0000256" key="8">
    <source>
        <dbReference type="ARBA" id="ARBA00022989"/>
    </source>
</evidence>
<dbReference type="GO" id="GO:0005789">
    <property type="term" value="C:endoplasmic reticulum membrane"/>
    <property type="evidence" value="ECO:0007669"/>
    <property type="project" value="UniProtKB-SubCell"/>
</dbReference>
<dbReference type="PANTHER" id="PTHR22760:SF3">
    <property type="entry name" value="GPI MANNOSYLTRANSFERASE 4"/>
    <property type="match status" value="1"/>
</dbReference>
<dbReference type="AlphaFoldDB" id="A0A0J9XK77"/>
<evidence type="ECO:0000256" key="2">
    <source>
        <dbReference type="ARBA" id="ARBA00004687"/>
    </source>
</evidence>
<keyword evidence="5" id="KW-0808">Transferase</keyword>
<feature type="transmembrane region" description="Helical" evidence="11">
    <location>
        <begin position="226"/>
        <end position="247"/>
    </location>
</feature>
<keyword evidence="7 11" id="KW-0256">Endoplasmic reticulum</keyword>
<evidence type="ECO:0000256" key="4">
    <source>
        <dbReference type="ARBA" id="ARBA00022676"/>
    </source>
</evidence>
<keyword evidence="13" id="KW-1185">Reference proteome</keyword>
<keyword evidence="3" id="KW-0337">GPI-anchor biosynthesis</keyword>
<evidence type="ECO:0000256" key="7">
    <source>
        <dbReference type="ARBA" id="ARBA00022824"/>
    </source>
</evidence>
<comment type="caution">
    <text evidence="12">The sequence shown here is derived from an EMBL/GenBank/DDBJ whole genome shotgun (WGS) entry which is preliminary data.</text>
</comment>
<keyword evidence="4 11" id="KW-0328">Glycosyltransferase</keyword>
<keyword evidence="9 11" id="KW-0472">Membrane</keyword>
<sequence length="613" mass="68867">MVRRSPSPSKKHPEIFQSSWPWRLLILVAIVLRTWLSVSPSYIHPDEHFQGPESLADVVFGWATKKSWEFLGDAPARSYFVAWTIYGLPMTFIETMFGTTKVNPTLVLYSLRLLFNLGSWIFSDMALDRLTLSKNHKFAALFFYSTSYVSWTYQSHTFSNSVETVLLLWCLVIIHEFQTKRLYTFAKYSDSALLGCLAAFGLFNRVTFPAFLVIPGLRLLVWYVRYPMAFLTLLASFLFTSLVAIYFDTIWVSVAANYDNSTSIALQLLEAINNLGSDTPLVVAPLNNLLYNMDVANLALHGIHSRFQHVLVNLPQLLGPALVLLFSTKYVTSIPFQSAISGLVILSCVQHQEVRFLTPIIPLLCCCLNFDLLKNRKWLYSTFFIAWVSFNIAMGLLMGLFHQGGIIPTQVHISNMVESPEFTAQNNIFLWWKTYSPPIWLLGKPVGSVQVIDPDETVPGGGENVFRYQPIFEYLDTLEAGLDQAGFKSLKGPSKAFTSTNKTNNSILNPTVNLTVVDLMGASPDILNEITNRLSLYSSLSSTMTNVYLVAPLSAALGNNYLVKDIATAKLNEVFRASKHLSLDDIDFTDLKTLIPGLGTWKLEINDDNNNQS</sequence>
<accession>A0A0J9XK77</accession>